<gene>
    <name evidence="1" type="ORF">D2T29_12535</name>
</gene>
<dbReference type="EMBL" id="SAUY01000015">
    <property type="protein sequence ID" value="RWR30491.1"/>
    <property type="molecule type" value="Genomic_DNA"/>
</dbReference>
<evidence type="ECO:0000313" key="2">
    <source>
        <dbReference type="Proteomes" id="UP000284451"/>
    </source>
</evidence>
<organism evidence="1 2">
    <name type="scientific">Paenirhodobacter populi</name>
    <dbReference type="NCBI Taxonomy" id="2306993"/>
    <lineage>
        <taxon>Bacteria</taxon>
        <taxon>Pseudomonadati</taxon>
        <taxon>Pseudomonadota</taxon>
        <taxon>Alphaproteobacteria</taxon>
        <taxon>Rhodobacterales</taxon>
        <taxon>Rhodobacter group</taxon>
        <taxon>Paenirhodobacter</taxon>
    </lineage>
</organism>
<proteinExistence type="predicted"/>
<accession>A0A443KCG2</accession>
<reference evidence="1 2" key="1">
    <citation type="submission" date="2019-01" db="EMBL/GenBank/DDBJ databases">
        <title>Sinorhodobacter populi sp. nov. isolated from the symptomatic bark tissue of Populus euramericana canker.</title>
        <authorList>
            <person name="Xu G."/>
        </authorList>
    </citation>
    <scope>NUCLEOTIDE SEQUENCE [LARGE SCALE GENOMIC DNA]</scope>
    <source>
        <strain evidence="1 2">07D10-4-3</strain>
    </source>
</reference>
<dbReference type="RefSeq" id="WP_128232697.1">
    <property type="nucleotide sequence ID" value="NZ_SAUY01000015.1"/>
</dbReference>
<name>A0A443KCG2_9RHOB</name>
<dbReference type="AlphaFoldDB" id="A0A443KCG2"/>
<reference evidence="1 2" key="2">
    <citation type="submission" date="2019-01" db="EMBL/GenBank/DDBJ databases">
        <authorList>
            <person name="Li Y."/>
        </authorList>
    </citation>
    <scope>NUCLEOTIDE SEQUENCE [LARGE SCALE GENOMIC DNA]</scope>
    <source>
        <strain evidence="1 2">07D10-4-3</strain>
    </source>
</reference>
<dbReference type="Proteomes" id="UP000284451">
    <property type="component" value="Unassembled WGS sequence"/>
</dbReference>
<sequence length="115" mass="12363">MANAMSELDRLIEAVEAGTATTMLFEDALGAAIPSADGWAELAYHGSLDAAKALHEGLLGKGCHFNLMEDEDAGGYHAEVYLNDWRHGGSSDPARAWLLTILRAYRDSNQAEGAR</sequence>
<evidence type="ECO:0000313" key="1">
    <source>
        <dbReference type="EMBL" id="RWR30491.1"/>
    </source>
</evidence>
<protein>
    <submittedName>
        <fullName evidence="1">Uncharacterized protein</fullName>
    </submittedName>
</protein>
<comment type="caution">
    <text evidence="1">The sequence shown here is derived from an EMBL/GenBank/DDBJ whole genome shotgun (WGS) entry which is preliminary data.</text>
</comment>